<comment type="caution">
    <text evidence="1">The sequence shown here is derived from an EMBL/GenBank/DDBJ whole genome shotgun (WGS) entry which is preliminary data.</text>
</comment>
<accession>H0E5E3</accession>
<keyword evidence="2" id="KW-1185">Reference proteome</keyword>
<evidence type="ECO:0000313" key="1">
    <source>
        <dbReference type="EMBL" id="EHN11100.1"/>
    </source>
</evidence>
<dbReference type="AlphaFoldDB" id="H0E5E3"/>
<name>H0E5E3_9ACTN</name>
<evidence type="ECO:0000313" key="2">
    <source>
        <dbReference type="Proteomes" id="UP000005143"/>
    </source>
</evidence>
<reference evidence="1 2" key="1">
    <citation type="journal article" date="2013" name="Biodegradation">
        <title>Quantitative proteomic analysis of ibuprofen-degrading Patulibacter sp. strain I11.</title>
        <authorList>
            <person name="Almeida B."/>
            <person name="Kjeldal H."/>
            <person name="Lolas I."/>
            <person name="Knudsen A.D."/>
            <person name="Carvalho G."/>
            <person name="Nielsen K.L."/>
            <person name="Barreto Crespo M.T."/>
            <person name="Stensballe A."/>
            <person name="Nielsen J.L."/>
        </authorList>
    </citation>
    <scope>NUCLEOTIDE SEQUENCE [LARGE SCALE GENOMIC DNA]</scope>
    <source>
        <strain evidence="1 2">I11</strain>
    </source>
</reference>
<dbReference type="Proteomes" id="UP000005143">
    <property type="component" value="Unassembled WGS sequence"/>
</dbReference>
<proteinExistence type="predicted"/>
<dbReference type="RefSeq" id="WP_007574323.1">
    <property type="nucleotide sequence ID" value="NZ_AGUD01000163.1"/>
</dbReference>
<dbReference type="EMBL" id="AGUD01000163">
    <property type="protein sequence ID" value="EHN11100.1"/>
    <property type="molecule type" value="Genomic_DNA"/>
</dbReference>
<organism evidence="1 2">
    <name type="scientific">Patulibacter medicamentivorans</name>
    <dbReference type="NCBI Taxonomy" id="1097667"/>
    <lineage>
        <taxon>Bacteria</taxon>
        <taxon>Bacillati</taxon>
        <taxon>Actinomycetota</taxon>
        <taxon>Thermoleophilia</taxon>
        <taxon>Solirubrobacterales</taxon>
        <taxon>Patulibacteraceae</taxon>
        <taxon>Patulibacter</taxon>
    </lineage>
</organism>
<gene>
    <name evidence="1" type="ORF">PAI11_20340</name>
</gene>
<sequence>MGFDLIWMRPHAPYMPIATVGLLTAMSDAGLDATAVWRADPSGEILEIRTEASVEQTAQAIVDAPWPQLDRIWPGQKVGQAIKPMLAATPDPARTLRDLRRLVDAQDADALRAAEPRLLGERRLLRALVTDAVLDDSDVPSRSRLLRGVKADLSGIAEKLPLKVPDLVGELIDGPTWRNGKSGRGLGLLPEVQTFGGTTGRKPSDVGSHSVLLYRLLWLGILALHPVGVRRGSQRIVGGPLFSDLVDGEPTLSWPTWSFPVGARELARLLDLAAIHLDRPDPRWLAARGITSVHRASSVPINSMIGVFRWGERVA</sequence>
<protein>
    <submittedName>
        <fullName evidence="1">Uncharacterized protein</fullName>
    </submittedName>
</protein>